<comment type="caution">
    <text evidence="2">The sequence shown here is derived from an EMBL/GenBank/DDBJ whole genome shotgun (WGS) entry which is preliminary data.</text>
</comment>
<name>A0A2B8BAM7_9PROT</name>
<dbReference type="Proteomes" id="UP000225379">
    <property type="component" value="Unassembled WGS sequence"/>
</dbReference>
<protein>
    <submittedName>
        <fullName evidence="2">Uncharacterized protein</fullName>
    </submittedName>
</protein>
<feature type="compositionally biased region" description="Polar residues" evidence="1">
    <location>
        <begin position="8"/>
        <end position="17"/>
    </location>
</feature>
<dbReference type="AlphaFoldDB" id="A0A2B8BAM7"/>
<keyword evidence="3" id="KW-1185">Reference proteome</keyword>
<proteinExistence type="predicted"/>
<evidence type="ECO:0000313" key="3">
    <source>
        <dbReference type="Proteomes" id="UP000225379"/>
    </source>
</evidence>
<reference evidence="3" key="1">
    <citation type="submission" date="2017-10" db="EMBL/GenBank/DDBJ databases">
        <authorList>
            <person name="Kravchenko I.K."/>
            <person name="Grouzdev D.S."/>
        </authorList>
    </citation>
    <scope>NUCLEOTIDE SEQUENCE [LARGE SCALE GENOMIC DNA]</scope>
    <source>
        <strain evidence="3">B2</strain>
    </source>
</reference>
<dbReference type="OrthoDB" id="7304956at2"/>
<dbReference type="EMBL" id="PDKW01000043">
    <property type="protein sequence ID" value="PGH54840.1"/>
    <property type="molecule type" value="Genomic_DNA"/>
</dbReference>
<sequence>MPECVPPESSSVHTLSPTGRRSAAPGSAAPSSAGGAVPGDVVDLRRYRLARLIRDAGRQQGELARMMRQSAQERTQLAEALQGAQRHLASIADNYKVLLVRLKREKDFRDACQEAAELEDLDEMIRRRDALAQELEAIRRTPRGAAGA</sequence>
<accession>A0A2B8BAM7</accession>
<organism evidence="2 3">
    <name type="scientific">Azospirillum palustre</name>
    <dbReference type="NCBI Taxonomy" id="2044885"/>
    <lineage>
        <taxon>Bacteria</taxon>
        <taxon>Pseudomonadati</taxon>
        <taxon>Pseudomonadota</taxon>
        <taxon>Alphaproteobacteria</taxon>
        <taxon>Rhodospirillales</taxon>
        <taxon>Azospirillaceae</taxon>
        <taxon>Azospirillum</taxon>
    </lineage>
</organism>
<feature type="compositionally biased region" description="Low complexity" evidence="1">
    <location>
        <begin position="19"/>
        <end position="35"/>
    </location>
</feature>
<feature type="region of interest" description="Disordered" evidence="1">
    <location>
        <begin position="1"/>
        <end position="38"/>
    </location>
</feature>
<evidence type="ECO:0000313" key="2">
    <source>
        <dbReference type="EMBL" id="PGH54840.1"/>
    </source>
</evidence>
<evidence type="ECO:0000256" key="1">
    <source>
        <dbReference type="SAM" id="MobiDB-lite"/>
    </source>
</evidence>
<gene>
    <name evidence="2" type="ORF">CRT60_34480</name>
</gene>